<proteinExistence type="predicted"/>
<dbReference type="OrthoDB" id="2120038at2759"/>
<organism evidence="1 2">
    <name type="scientific">Thamnocephalis sphaerospora</name>
    <dbReference type="NCBI Taxonomy" id="78915"/>
    <lineage>
        <taxon>Eukaryota</taxon>
        <taxon>Fungi</taxon>
        <taxon>Fungi incertae sedis</taxon>
        <taxon>Zoopagomycota</taxon>
        <taxon>Zoopagomycotina</taxon>
        <taxon>Zoopagomycetes</taxon>
        <taxon>Zoopagales</taxon>
        <taxon>Sigmoideomycetaceae</taxon>
        <taxon>Thamnocephalis</taxon>
    </lineage>
</organism>
<protein>
    <submittedName>
        <fullName evidence="1">Uncharacterized protein</fullName>
    </submittedName>
</protein>
<gene>
    <name evidence="1" type="ORF">THASP1DRAFT_33876</name>
</gene>
<dbReference type="AlphaFoldDB" id="A0A4P9XGS1"/>
<dbReference type="PANTHER" id="PTHR42100:SF1">
    <property type="entry name" value="OXIDOREDUCTASE 178 KDA SUBUNIT, PUTATIVE (AFU_ORTHOLOGUE AFUA_8G04320)-RELATED"/>
    <property type="match status" value="1"/>
</dbReference>
<dbReference type="EMBL" id="KZ993796">
    <property type="protein sequence ID" value="RKP04370.1"/>
    <property type="molecule type" value="Genomic_DNA"/>
</dbReference>
<evidence type="ECO:0000313" key="1">
    <source>
        <dbReference type="EMBL" id="RKP04370.1"/>
    </source>
</evidence>
<dbReference type="InterPro" id="IPR034444">
    <property type="entry name" value="Nuo17.8"/>
</dbReference>
<dbReference type="Proteomes" id="UP000271241">
    <property type="component" value="Unassembled WGS sequence"/>
</dbReference>
<keyword evidence="2" id="KW-1185">Reference proteome</keyword>
<accession>A0A4P9XGS1</accession>
<dbReference type="GO" id="GO:0005739">
    <property type="term" value="C:mitochondrion"/>
    <property type="evidence" value="ECO:0007669"/>
    <property type="project" value="InterPro"/>
</dbReference>
<sequence>MLPSMLKQRLARQTARAIRAYGSASSSHGEHKFPVEGFTSIAWKLGAVGLVGVVAWGEWDRRATEGGQREHPMTRFIADMQPEAKMWEDRNAKHYALAQDAAEEQLLLKSAGPAKMRRLTDPMAFDRGSPFGVAVGSQVDLSDLKIRTDTTV</sequence>
<dbReference type="STRING" id="78915.A0A4P9XGS1"/>
<evidence type="ECO:0000313" key="2">
    <source>
        <dbReference type="Proteomes" id="UP000271241"/>
    </source>
</evidence>
<dbReference type="PANTHER" id="PTHR42100">
    <property type="entry name" value="OXIDOREDUCTASE 178 KDA SUBUNIT, PUTATIVE (AFU_ORTHOLOGUE AFUA_8G04320)-RELATED"/>
    <property type="match status" value="1"/>
</dbReference>
<reference evidence="2" key="1">
    <citation type="journal article" date="2018" name="Nat. Microbiol.">
        <title>Leveraging single-cell genomics to expand the fungal tree of life.</title>
        <authorList>
            <person name="Ahrendt S.R."/>
            <person name="Quandt C.A."/>
            <person name="Ciobanu D."/>
            <person name="Clum A."/>
            <person name="Salamov A."/>
            <person name="Andreopoulos B."/>
            <person name="Cheng J.F."/>
            <person name="Woyke T."/>
            <person name="Pelin A."/>
            <person name="Henrissat B."/>
            <person name="Reynolds N.K."/>
            <person name="Benny G.L."/>
            <person name="Smith M.E."/>
            <person name="James T.Y."/>
            <person name="Grigoriev I.V."/>
        </authorList>
    </citation>
    <scope>NUCLEOTIDE SEQUENCE [LARGE SCALE GENOMIC DNA]</scope>
    <source>
        <strain evidence="2">RSA 1356</strain>
    </source>
</reference>
<name>A0A4P9XGS1_9FUNG</name>